<dbReference type="InterPro" id="IPR050397">
    <property type="entry name" value="Env_Response_Regulators"/>
</dbReference>
<dbReference type="Pfam" id="PF13545">
    <property type="entry name" value="HTH_Crp_2"/>
    <property type="match status" value="1"/>
</dbReference>
<dbReference type="GO" id="GO:0003700">
    <property type="term" value="F:DNA-binding transcription factor activity"/>
    <property type="evidence" value="ECO:0007669"/>
    <property type="project" value="TreeGrafter"/>
</dbReference>
<dbReference type="InterPro" id="IPR036390">
    <property type="entry name" value="WH_DNA-bd_sf"/>
</dbReference>
<dbReference type="SMART" id="SM00419">
    <property type="entry name" value="HTH_CRP"/>
    <property type="match status" value="1"/>
</dbReference>
<evidence type="ECO:0000259" key="4">
    <source>
        <dbReference type="PROSITE" id="PS50042"/>
    </source>
</evidence>
<dbReference type="CDD" id="cd00038">
    <property type="entry name" value="CAP_ED"/>
    <property type="match status" value="1"/>
</dbReference>
<evidence type="ECO:0000256" key="3">
    <source>
        <dbReference type="ARBA" id="ARBA00023163"/>
    </source>
</evidence>
<reference evidence="6 7" key="1">
    <citation type="journal article" date="2019" name="Emerg. Microbes Infect.">
        <title>Comprehensive subspecies identification of 175 nontuberculous mycobacteria species based on 7547 genomic profiles.</title>
        <authorList>
            <person name="Matsumoto Y."/>
            <person name="Kinjo T."/>
            <person name="Motooka D."/>
            <person name="Nabeya D."/>
            <person name="Jung N."/>
            <person name="Uechi K."/>
            <person name="Horii T."/>
            <person name="Iida T."/>
            <person name="Fujita J."/>
            <person name="Nakamura S."/>
        </authorList>
    </citation>
    <scope>NUCLEOTIDE SEQUENCE [LARGE SCALE GENOMIC DNA]</scope>
    <source>
        <strain evidence="6 7">JCM 12603</strain>
    </source>
</reference>
<evidence type="ECO:0000259" key="5">
    <source>
        <dbReference type="PROSITE" id="PS51063"/>
    </source>
</evidence>
<dbReference type="RefSeq" id="WP_163673951.1">
    <property type="nucleotide sequence ID" value="NZ_AP022570.1"/>
</dbReference>
<proteinExistence type="predicted"/>
<dbReference type="SUPFAM" id="SSF46785">
    <property type="entry name" value="Winged helix' DNA-binding domain"/>
    <property type="match status" value="1"/>
</dbReference>
<evidence type="ECO:0000256" key="1">
    <source>
        <dbReference type="ARBA" id="ARBA00023015"/>
    </source>
</evidence>
<dbReference type="InterPro" id="IPR014710">
    <property type="entry name" value="RmlC-like_jellyroll"/>
</dbReference>
<dbReference type="GO" id="GO:0003677">
    <property type="term" value="F:DNA binding"/>
    <property type="evidence" value="ECO:0007669"/>
    <property type="project" value="UniProtKB-KW"/>
</dbReference>
<dbReference type="GO" id="GO:0005829">
    <property type="term" value="C:cytosol"/>
    <property type="evidence" value="ECO:0007669"/>
    <property type="project" value="TreeGrafter"/>
</dbReference>
<dbReference type="KEGG" id="mpof:MPOR_23950"/>
<name>A0A6N4VAB8_9MYCO</name>
<dbReference type="EMBL" id="AP022570">
    <property type="protein sequence ID" value="BBX51369.1"/>
    <property type="molecule type" value="Genomic_DNA"/>
</dbReference>
<evidence type="ECO:0000313" key="7">
    <source>
        <dbReference type="Proteomes" id="UP000466785"/>
    </source>
</evidence>
<organism evidence="6 7">
    <name type="scientific">Mycolicibacterium poriferae</name>
    <dbReference type="NCBI Taxonomy" id="39694"/>
    <lineage>
        <taxon>Bacteria</taxon>
        <taxon>Bacillati</taxon>
        <taxon>Actinomycetota</taxon>
        <taxon>Actinomycetes</taxon>
        <taxon>Mycobacteriales</taxon>
        <taxon>Mycobacteriaceae</taxon>
        <taxon>Mycolicibacterium</taxon>
    </lineage>
</organism>
<dbReference type="SMART" id="SM00100">
    <property type="entry name" value="cNMP"/>
    <property type="match status" value="1"/>
</dbReference>
<dbReference type="InterPro" id="IPR012318">
    <property type="entry name" value="HTH_CRP"/>
</dbReference>
<dbReference type="PROSITE" id="PS51063">
    <property type="entry name" value="HTH_CRP_2"/>
    <property type="match status" value="1"/>
</dbReference>
<dbReference type="InterPro" id="IPR000595">
    <property type="entry name" value="cNMP-bd_dom"/>
</dbReference>
<evidence type="ECO:0000256" key="2">
    <source>
        <dbReference type="ARBA" id="ARBA00023125"/>
    </source>
</evidence>
<sequence>MPAVPDPTSLRRIALFRGMALAELAVLNGLMRRHMLPAGARILMSDQLDDTAYVIQDGVVKVVVEQSDGSELMMAILGPGDVIGALTIGECPDGAHSILPMEDSTLLWIDRHAFERCIQTMPELSANLSGVLGRRVRLANDRIEAMAGIDVRTRIVRHLLLLAREYGESVDDADGDCVRIPLRFTQADLARLVGASRVRVNHALSELRRREVVEMDDGQKVRIRNMAALEKLR</sequence>
<feature type="domain" description="HTH crp-type" evidence="5">
    <location>
        <begin position="149"/>
        <end position="227"/>
    </location>
</feature>
<dbReference type="Gene3D" id="1.10.10.10">
    <property type="entry name" value="Winged helix-like DNA-binding domain superfamily/Winged helix DNA-binding domain"/>
    <property type="match status" value="1"/>
</dbReference>
<dbReference type="SUPFAM" id="SSF51206">
    <property type="entry name" value="cAMP-binding domain-like"/>
    <property type="match status" value="1"/>
</dbReference>
<gene>
    <name evidence="6" type="ORF">MPOR_23950</name>
</gene>
<dbReference type="AlphaFoldDB" id="A0A6N4VAB8"/>
<keyword evidence="1" id="KW-0805">Transcription regulation</keyword>
<dbReference type="Gene3D" id="2.60.120.10">
    <property type="entry name" value="Jelly Rolls"/>
    <property type="match status" value="1"/>
</dbReference>
<keyword evidence="7" id="KW-1185">Reference proteome</keyword>
<feature type="domain" description="Cyclic nucleotide-binding" evidence="4">
    <location>
        <begin position="15"/>
        <end position="118"/>
    </location>
</feature>
<dbReference type="Proteomes" id="UP000466785">
    <property type="component" value="Chromosome"/>
</dbReference>
<dbReference type="InterPro" id="IPR036388">
    <property type="entry name" value="WH-like_DNA-bd_sf"/>
</dbReference>
<dbReference type="PANTHER" id="PTHR24567">
    <property type="entry name" value="CRP FAMILY TRANSCRIPTIONAL REGULATORY PROTEIN"/>
    <property type="match status" value="1"/>
</dbReference>
<protein>
    <submittedName>
        <fullName evidence="6">cAMP-binding protein</fullName>
    </submittedName>
</protein>
<evidence type="ECO:0000313" key="6">
    <source>
        <dbReference type="EMBL" id="BBX51369.1"/>
    </source>
</evidence>
<accession>A0A6N4VAB8</accession>
<dbReference type="InterPro" id="IPR018490">
    <property type="entry name" value="cNMP-bd_dom_sf"/>
</dbReference>
<keyword evidence="3" id="KW-0804">Transcription</keyword>
<dbReference type="Pfam" id="PF00027">
    <property type="entry name" value="cNMP_binding"/>
    <property type="match status" value="1"/>
</dbReference>
<dbReference type="PANTHER" id="PTHR24567:SF74">
    <property type="entry name" value="HTH-TYPE TRANSCRIPTIONAL REGULATOR ARCR"/>
    <property type="match status" value="1"/>
</dbReference>
<keyword evidence="2" id="KW-0238">DNA-binding</keyword>
<dbReference type="PROSITE" id="PS50042">
    <property type="entry name" value="CNMP_BINDING_3"/>
    <property type="match status" value="1"/>
</dbReference>